<dbReference type="PANTHER" id="PTHR12147:SF26">
    <property type="entry name" value="PEPTIDASE M28 DOMAIN-CONTAINING PROTEIN"/>
    <property type="match status" value="1"/>
</dbReference>
<dbReference type="Proteomes" id="UP001291309">
    <property type="component" value="Unassembled WGS sequence"/>
</dbReference>
<dbReference type="Gene3D" id="3.40.630.10">
    <property type="entry name" value="Zn peptidases"/>
    <property type="match status" value="1"/>
</dbReference>
<protein>
    <submittedName>
        <fullName evidence="2">M28 family peptidase</fullName>
    </submittedName>
</protein>
<sequence>MRALSETFHPRDSLHPENLERAATYLSEHLSRAGGQVDSQTYRVGDTRYRNVIARFGPESAERLVIGAHYDTAGPLPGADDNASGVAGLLELANLLGQHPPPVRVELVGFTLEEPPYFRTEHMGSRVHAKSLRQAGVKVRAMLSLETIGTFTDAPDSQHYPIPQLRWHYPSTGNFIAVVGELNDGGLVRQVATAMRAGGPLPVEFLNAPASLEGIDFSDHASYQAEGYRAAMVTDTAFFRNPRYHEPTDTWDTLDYARMAQVIQGVHCAVRELTRP</sequence>
<feature type="domain" description="Peptidase M28" evidence="1">
    <location>
        <begin position="51"/>
        <end position="265"/>
    </location>
</feature>
<dbReference type="Pfam" id="PF04389">
    <property type="entry name" value="Peptidase_M28"/>
    <property type="match status" value="1"/>
</dbReference>
<accession>A0ABU5GUQ7</accession>
<reference evidence="2 3" key="1">
    <citation type="submission" date="2023-12" db="EMBL/GenBank/DDBJ databases">
        <title>the genome sequence of Hyalangium sp. s54d21.</title>
        <authorList>
            <person name="Zhang X."/>
        </authorList>
    </citation>
    <scope>NUCLEOTIDE SEQUENCE [LARGE SCALE GENOMIC DNA]</scope>
    <source>
        <strain evidence="3">s54d21</strain>
    </source>
</reference>
<comment type="caution">
    <text evidence="2">The sequence shown here is derived from an EMBL/GenBank/DDBJ whole genome shotgun (WGS) entry which is preliminary data.</text>
</comment>
<name>A0ABU5GUQ7_9BACT</name>
<dbReference type="InterPro" id="IPR045175">
    <property type="entry name" value="M28_fam"/>
</dbReference>
<dbReference type="SUPFAM" id="SSF53187">
    <property type="entry name" value="Zn-dependent exopeptidases"/>
    <property type="match status" value="1"/>
</dbReference>
<gene>
    <name evidence="2" type="ORF">SYV04_00890</name>
</gene>
<dbReference type="InterPro" id="IPR007484">
    <property type="entry name" value="Peptidase_M28"/>
</dbReference>
<dbReference type="RefSeq" id="WP_321543636.1">
    <property type="nucleotide sequence ID" value="NZ_JAXIVS010000001.1"/>
</dbReference>
<dbReference type="EMBL" id="JAXIVS010000001">
    <property type="protein sequence ID" value="MDY7224910.1"/>
    <property type="molecule type" value="Genomic_DNA"/>
</dbReference>
<dbReference type="PANTHER" id="PTHR12147">
    <property type="entry name" value="METALLOPEPTIDASE M28 FAMILY MEMBER"/>
    <property type="match status" value="1"/>
</dbReference>
<keyword evidence="3" id="KW-1185">Reference proteome</keyword>
<evidence type="ECO:0000313" key="3">
    <source>
        <dbReference type="Proteomes" id="UP001291309"/>
    </source>
</evidence>
<evidence type="ECO:0000313" key="2">
    <source>
        <dbReference type="EMBL" id="MDY7224910.1"/>
    </source>
</evidence>
<proteinExistence type="predicted"/>
<evidence type="ECO:0000259" key="1">
    <source>
        <dbReference type="Pfam" id="PF04389"/>
    </source>
</evidence>
<organism evidence="2 3">
    <name type="scientific">Hyalangium rubrum</name>
    <dbReference type="NCBI Taxonomy" id="3103134"/>
    <lineage>
        <taxon>Bacteria</taxon>
        <taxon>Pseudomonadati</taxon>
        <taxon>Myxococcota</taxon>
        <taxon>Myxococcia</taxon>
        <taxon>Myxococcales</taxon>
        <taxon>Cystobacterineae</taxon>
        <taxon>Archangiaceae</taxon>
        <taxon>Hyalangium</taxon>
    </lineage>
</organism>